<evidence type="ECO:0000259" key="8">
    <source>
        <dbReference type="PROSITE" id="PS50975"/>
    </source>
</evidence>
<dbReference type="GO" id="GO:0016740">
    <property type="term" value="F:transferase activity"/>
    <property type="evidence" value="ECO:0007669"/>
    <property type="project" value="UniProtKB-KW"/>
</dbReference>
<dbReference type="Pfam" id="PF02222">
    <property type="entry name" value="ATP-grasp"/>
    <property type="match status" value="1"/>
</dbReference>
<feature type="domain" description="ATP-grasp" evidence="8">
    <location>
        <begin position="158"/>
        <end position="355"/>
    </location>
</feature>
<dbReference type="InterPro" id="IPR054350">
    <property type="entry name" value="PurT/PurK_preATP-grasp"/>
</dbReference>
<keyword evidence="3" id="KW-0658">Purine biosynthesis</keyword>
<dbReference type="PROSITE" id="PS50975">
    <property type="entry name" value="ATP_GRASP"/>
    <property type="match status" value="1"/>
</dbReference>
<evidence type="ECO:0000256" key="5">
    <source>
        <dbReference type="ARBA" id="ARBA00025704"/>
    </source>
</evidence>
<evidence type="ECO:0000256" key="1">
    <source>
        <dbReference type="ARBA" id="ARBA00022598"/>
    </source>
</evidence>
<dbReference type="EMBL" id="MVHT01000070">
    <property type="protein sequence ID" value="ORA97892.1"/>
    <property type="molecule type" value="Genomic_DNA"/>
</dbReference>
<dbReference type="AlphaFoldDB" id="A0A1X0F7T4"/>
<dbReference type="Pfam" id="PF22660">
    <property type="entry name" value="RS_preATP-grasp-like"/>
    <property type="match status" value="1"/>
</dbReference>
<dbReference type="GO" id="GO:0005524">
    <property type="term" value="F:ATP binding"/>
    <property type="evidence" value="ECO:0007669"/>
    <property type="project" value="UniProtKB-UniRule"/>
</dbReference>
<keyword evidence="4 6" id="KW-0067">ATP-binding</keyword>
<dbReference type="SUPFAM" id="SSF52440">
    <property type="entry name" value="PreATP-grasp domain"/>
    <property type="match status" value="1"/>
</dbReference>
<dbReference type="GO" id="GO:0006164">
    <property type="term" value="P:purine nucleotide biosynthetic process"/>
    <property type="evidence" value="ECO:0007669"/>
    <property type="project" value="UniProtKB-KW"/>
</dbReference>
<keyword evidence="1" id="KW-0436">Ligase</keyword>
<protein>
    <submittedName>
        <fullName evidence="9">Phosphoribosylglycinamide formyltransferase 2</fullName>
    </submittedName>
</protein>
<keyword evidence="9" id="KW-0808">Transferase</keyword>
<dbReference type="InterPro" id="IPR016185">
    <property type="entry name" value="PreATP-grasp_dom_sf"/>
</dbReference>
<sequence length="445" mass="46905">MTEGQDGPDAAPDTTTKFDVPPEAAPEEPVTSPEQIDVDTSPRVLLLGSNELGRELTVALQRLGAEVVAVDEHGDAPAQRIADQALVVAPTDTEALAAAFSGLQPDFVVTLTEHVSVEALDALTALETNQDDAPSGSTELVPSARSVRLTAEREGLRRLAADQRGLPTAPFWFVGSLTELEAVAAHAGFPLLVKPVEGSAEAGQSFVKGPDGLESAWQRALAQQPEGAQPRAWAEAVVEVEFLVTLIVVRSEGPAGPVIEFCSPIGHRRETHGEAVELESWQPQKLSPAALDAARSIAARIVKALEGRGVFSVELMINGDEVYFADVSPYPTDTAWATLRSQRLSAFELQARAILGVAVDTLMVSPGAARVLRPGHGFGPTADALTAALAVPESDVRIFARADTEQPAGAPYPLGVVLATAPDVATARDRAREAAARLNMRDSRA</sequence>
<gene>
    <name evidence="9" type="ORF">BST27_21565</name>
</gene>
<comment type="caution">
    <text evidence="9">The sequence shown here is derived from an EMBL/GenBank/DDBJ whole genome shotgun (WGS) entry which is preliminary data.</text>
</comment>
<dbReference type="PANTHER" id="PTHR43055">
    <property type="entry name" value="FORMATE-DEPENDENT PHOSPHORIBOSYLGLYCINAMIDE FORMYLTRANSFERASE"/>
    <property type="match status" value="1"/>
</dbReference>
<evidence type="ECO:0000256" key="6">
    <source>
        <dbReference type="PROSITE-ProRule" id="PRU00409"/>
    </source>
</evidence>
<dbReference type="Gene3D" id="3.40.50.20">
    <property type="match status" value="1"/>
</dbReference>
<evidence type="ECO:0000256" key="7">
    <source>
        <dbReference type="SAM" id="MobiDB-lite"/>
    </source>
</evidence>
<evidence type="ECO:0000256" key="2">
    <source>
        <dbReference type="ARBA" id="ARBA00022741"/>
    </source>
</evidence>
<keyword evidence="2 6" id="KW-0547">Nucleotide-binding</keyword>
<organism evidence="9 10">
    <name type="scientific">Mycobacterium intermedium</name>
    <dbReference type="NCBI Taxonomy" id="28445"/>
    <lineage>
        <taxon>Bacteria</taxon>
        <taxon>Bacillati</taxon>
        <taxon>Actinomycetota</taxon>
        <taxon>Actinomycetes</taxon>
        <taxon>Mycobacteriales</taxon>
        <taxon>Mycobacteriaceae</taxon>
        <taxon>Mycobacterium</taxon>
        <taxon>Mycobacterium simiae complex</taxon>
    </lineage>
</organism>
<evidence type="ECO:0000313" key="9">
    <source>
        <dbReference type="EMBL" id="ORA97892.1"/>
    </source>
</evidence>
<dbReference type="PANTHER" id="PTHR43055:SF1">
    <property type="entry name" value="FORMATE-DEPENDENT PHOSPHORIBOSYLGLYCINAMIDE FORMYLTRANSFERASE"/>
    <property type="match status" value="1"/>
</dbReference>
<accession>A0A1X0F7T4</accession>
<dbReference type="GO" id="GO:0046872">
    <property type="term" value="F:metal ion binding"/>
    <property type="evidence" value="ECO:0007669"/>
    <property type="project" value="InterPro"/>
</dbReference>
<evidence type="ECO:0000256" key="3">
    <source>
        <dbReference type="ARBA" id="ARBA00022755"/>
    </source>
</evidence>
<dbReference type="Proteomes" id="UP000192739">
    <property type="component" value="Unassembled WGS sequence"/>
</dbReference>
<proteinExistence type="predicted"/>
<dbReference type="NCBIfam" id="NF006766">
    <property type="entry name" value="PRK09288.1"/>
    <property type="match status" value="1"/>
</dbReference>
<dbReference type="InterPro" id="IPR011761">
    <property type="entry name" value="ATP-grasp"/>
</dbReference>
<dbReference type="InterPro" id="IPR003135">
    <property type="entry name" value="ATP-grasp_carboxylate-amine"/>
</dbReference>
<dbReference type="GO" id="GO:0005829">
    <property type="term" value="C:cytosol"/>
    <property type="evidence" value="ECO:0007669"/>
    <property type="project" value="TreeGrafter"/>
</dbReference>
<evidence type="ECO:0000256" key="4">
    <source>
        <dbReference type="ARBA" id="ARBA00022840"/>
    </source>
</evidence>
<keyword evidence="10" id="KW-1185">Reference proteome</keyword>
<feature type="region of interest" description="Disordered" evidence="7">
    <location>
        <begin position="1"/>
        <end position="38"/>
    </location>
</feature>
<dbReference type="GO" id="GO:0016874">
    <property type="term" value="F:ligase activity"/>
    <property type="evidence" value="ECO:0007669"/>
    <property type="project" value="UniProtKB-KW"/>
</dbReference>
<evidence type="ECO:0000313" key="10">
    <source>
        <dbReference type="Proteomes" id="UP000192739"/>
    </source>
</evidence>
<dbReference type="SUPFAM" id="SSF56059">
    <property type="entry name" value="Glutathione synthetase ATP-binding domain-like"/>
    <property type="match status" value="1"/>
</dbReference>
<dbReference type="InterPro" id="IPR013815">
    <property type="entry name" value="ATP_grasp_subdomain_1"/>
</dbReference>
<name>A0A1X0F7T4_MYCIE</name>
<dbReference type="Gene3D" id="3.30.1490.20">
    <property type="entry name" value="ATP-grasp fold, A domain"/>
    <property type="match status" value="1"/>
</dbReference>
<dbReference type="Gene3D" id="3.30.470.20">
    <property type="entry name" value="ATP-grasp fold, B domain"/>
    <property type="match status" value="1"/>
</dbReference>
<comment type="pathway">
    <text evidence="5">Purine metabolism.</text>
</comment>
<reference evidence="9 10" key="1">
    <citation type="submission" date="2017-02" db="EMBL/GenBank/DDBJ databases">
        <title>The new phylogeny of genus Mycobacterium.</title>
        <authorList>
            <person name="Tortoli E."/>
            <person name="Trovato A."/>
            <person name="Cirillo D.M."/>
        </authorList>
    </citation>
    <scope>NUCLEOTIDE SEQUENCE [LARGE SCALE GENOMIC DNA]</scope>
    <source>
        <strain evidence="9 10">DSM 44049</strain>
    </source>
</reference>